<evidence type="ECO:0000256" key="2">
    <source>
        <dbReference type="SAM" id="MobiDB-lite"/>
    </source>
</evidence>
<feature type="region of interest" description="Disordered" evidence="2">
    <location>
        <begin position="553"/>
        <end position="596"/>
    </location>
</feature>
<dbReference type="EnsemblMetazoa" id="OVOC5211.1">
    <property type="protein sequence ID" value="OVOC5211.1"/>
    <property type="gene ID" value="WBGene00242020"/>
</dbReference>
<evidence type="ECO:0000256" key="1">
    <source>
        <dbReference type="SAM" id="Coils"/>
    </source>
</evidence>
<evidence type="ECO:0000313" key="4">
    <source>
        <dbReference type="Proteomes" id="UP000024404"/>
    </source>
</evidence>
<feature type="coiled-coil region" evidence="1">
    <location>
        <begin position="361"/>
        <end position="428"/>
    </location>
</feature>
<name>A0A8R1XWM3_ONCVO</name>
<protein>
    <recommendedName>
        <fullName evidence="5">CCDC66 domain-containing protein</fullName>
    </recommendedName>
</protein>
<evidence type="ECO:0008006" key="5">
    <source>
        <dbReference type="Google" id="ProtNLM"/>
    </source>
</evidence>
<proteinExistence type="predicted"/>
<dbReference type="EMBL" id="CMVM020000150">
    <property type="status" value="NOT_ANNOTATED_CDS"/>
    <property type="molecule type" value="Genomic_DNA"/>
</dbReference>
<reference evidence="4" key="1">
    <citation type="submission" date="2013-10" db="EMBL/GenBank/DDBJ databases">
        <title>Genome sequencing of Onchocerca volvulus.</title>
        <authorList>
            <person name="Cotton J."/>
            <person name="Tsai J."/>
            <person name="Stanley E."/>
            <person name="Tracey A."/>
            <person name="Holroyd N."/>
            <person name="Lustigman S."/>
            <person name="Berriman M."/>
        </authorList>
    </citation>
    <scope>NUCLEOTIDE SEQUENCE</scope>
</reference>
<feature type="compositionally biased region" description="Basic and acidic residues" evidence="2">
    <location>
        <begin position="565"/>
        <end position="579"/>
    </location>
</feature>
<dbReference type="OMA" id="WEKKKEH"/>
<accession>A0A8R1XWM3</accession>
<keyword evidence="1" id="KW-0175">Coiled coil</keyword>
<organism evidence="3 4">
    <name type="scientific">Onchocerca volvulus</name>
    <dbReference type="NCBI Taxonomy" id="6282"/>
    <lineage>
        <taxon>Eukaryota</taxon>
        <taxon>Metazoa</taxon>
        <taxon>Ecdysozoa</taxon>
        <taxon>Nematoda</taxon>
        <taxon>Chromadorea</taxon>
        <taxon>Rhabditida</taxon>
        <taxon>Spirurina</taxon>
        <taxon>Spiruromorpha</taxon>
        <taxon>Filarioidea</taxon>
        <taxon>Onchocercidae</taxon>
        <taxon>Onchocerca</taxon>
    </lineage>
</organism>
<reference evidence="3" key="2">
    <citation type="submission" date="2022-06" db="UniProtKB">
        <authorList>
            <consortium name="EnsemblMetazoa"/>
        </authorList>
    </citation>
    <scope>IDENTIFICATION</scope>
</reference>
<feature type="compositionally biased region" description="Basic and acidic residues" evidence="2">
    <location>
        <begin position="587"/>
        <end position="596"/>
    </location>
</feature>
<evidence type="ECO:0000313" key="3">
    <source>
        <dbReference type="EnsemblMetazoa" id="OVOC5211.1"/>
    </source>
</evidence>
<keyword evidence="4" id="KW-1185">Reference proteome</keyword>
<sequence length="596" mass="67923">MLEIKSRFLYSGELTHALQMVRTYTWNPSTQSNSAIIGNFNNEDKKTTNSFSTTSTNLYSTQCFSNSPIYRPNYKNGQITNISTAIPKDGTKNDIASTSSEVLSTGSGSSHIQCPVHLLQSQTASLWQSHHQFFPVYYPVAADFPTNLHHWRPHLFSSQIIAPIMLEQRPTDLRHLRPIQIGNKIYYEPVSSSSALYSSPTSMEPQSVTSASLLAIPNNARFQNVNLPRLPNATIPVPTDNISGQSKLLHSKAAGINHSTTSRYDAFSNNGSVNLPWTFGIPQPKSGIRGTSSWQTPLLVTREDLIFNTEVNETSTVSTFQNPQCQTSPSHKLHGSLCRHSLPHKIIPSSQQQYCRKVTAIDSTEQYMRDLQLQIEENRRRKEEERQRELEMEKKEIIKFEEYRRKIQQEIEEEERKEKEKILAAQHRATRMRALQEEAALKARREAKNRMRRNVCCNSENTRTMEGRKSSIVEPNRLEWWEKKKEHLNASRSAYSPVIPTLRKKNEISANPSRNTAFEILESNASVPSCAPSDWSKKSHSSSRLRRRCYHSSLTAGRNNSLDSAEPHQKSSHSEEKQQNESLLSSLRKDNKSELK</sequence>
<dbReference type="Proteomes" id="UP000024404">
    <property type="component" value="Unassembled WGS sequence"/>
</dbReference>
<dbReference type="AlphaFoldDB" id="A0A8R1XWM3"/>